<sequence>MSIYPLSLFDRELNLAQAETVAQAIDATQQGDRDRAVSLWHGLTSGSGMPQALAWAELMLLQPLKLHHDQAVIEKLLTYAQPTTQPLIRARVAHALTIAFMWRQDYQQAFSFAFEALTAYREKDNTVGQSYILDTLGNLCIQTGDTDRALLFLVESLTHKYHAEDNLGVAISLGSLARLCFQLGRLDQARTFALRDLSLVTESQKSTQALLFNLLSRIETAAGNFTQSLHYLEQADNSAQSSEQKFFNAKERAMVFHFQNDDESANHFLQVAHAECPANSHYHAIVLQLCHHQIMFDKEDFDASGFIELESVLMQRALPEQEIEFRILWARDFYRQDQFSSARDQLLLAHKVMKSHSCNRFRTEIQTLMMQWRFNEALEEESAKRIDHDLKDNNGYVIRKTLGEGGFGVVYLAWDIEREQDVALKQFKSHLQMSVEEQQQLWRQARLEFEAAAQIKSSFVARPLAIGHDSYGVPYVVHQYIEGQPLYDYMSVITDPNSVAMYIRQIAMGLQFIHQAGIIHRDIKPDNILITSSGSPVIIDLGIALMRYGEGSKTIAGTSGYMPPEQLESTELSGASDVYALGCVFYQWLSKGLPQPAQQKAGILDRLRNKSIPGIMLDQKLVPAKWWELINAMVSVDPSDRPAIDDIIQQLN</sequence>
<feature type="binding site" evidence="7">
    <location>
        <position position="425"/>
    </location>
    <ligand>
        <name>ATP</name>
        <dbReference type="ChEBI" id="CHEBI:30616"/>
    </ligand>
</feature>
<dbReference type="InterPro" id="IPR011009">
    <property type="entry name" value="Kinase-like_dom_sf"/>
</dbReference>
<dbReference type="InterPro" id="IPR000719">
    <property type="entry name" value="Prot_kinase_dom"/>
</dbReference>
<organism evidence="9 10">
    <name type="scientific">Pleionea litopenaei</name>
    <dbReference type="NCBI Taxonomy" id="3070815"/>
    <lineage>
        <taxon>Bacteria</taxon>
        <taxon>Pseudomonadati</taxon>
        <taxon>Pseudomonadota</taxon>
        <taxon>Gammaproteobacteria</taxon>
        <taxon>Oceanospirillales</taxon>
        <taxon>Pleioneaceae</taxon>
        <taxon>Pleionea</taxon>
    </lineage>
</organism>
<dbReference type="GO" id="GO:0005524">
    <property type="term" value="F:ATP binding"/>
    <property type="evidence" value="ECO:0007669"/>
    <property type="project" value="UniProtKB-UniRule"/>
</dbReference>
<dbReference type="PANTHER" id="PTHR43671:SF13">
    <property type="entry name" value="SERINE_THREONINE-PROTEIN KINASE NEK2"/>
    <property type="match status" value="1"/>
</dbReference>
<reference evidence="9 10" key="1">
    <citation type="submission" date="2023-08" db="EMBL/GenBank/DDBJ databases">
        <title>Pleionea litopenaei sp. nov., isolated from stomach of juvenile Litopenaeus vannamei.</title>
        <authorList>
            <person name="Rho A.M."/>
            <person name="Hwang C.Y."/>
        </authorList>
    </citation>
    <scope>NUCLEOTIDE SEQUENCE [LARGE SCALE GENOMIC DNA]</scope>
    <source>
        <strain evidence="9 10">HL-JVS1</strain>
    </source>
</reference>
<evidence type="ECO:0000256" key="3">
    <source>
        <dbReference type="ARBA" id="ARBA00022679"/>
    </source>
</evidence>
<name>A0AA51RS93_9GAMM</name>
<dbReference type="EC" id="2.7.11.1" evidence="2"/>
<keyword evidence="3" id="KW-0808">Transferase</keyword>
<keyword evidence="10" id="KW-1185">Reference proteome</keyword>
<dbReference type="Proteomes" id="UP001239782">
    <property type="component" value="Chromosome"/>
</dbReference>
<dbReference type="GO" id="GO:0004674">
    <property type="term" value="F:protein serine/threonine kinase activity"/>
    <property type="evidence" value="ECO:0007669"/>
    <property type="project" value="UniProtKB-EC"/>
</dbReference>
<dbReference type="InterPro" id="IPR008271">
    <property type="entry name" value="Ser/Thr_kinase_AS"/>
</dbReference>
<dbReference type="InterPro" id="IPR050660">
    <property type="entry name" value="NEK_Ser/Thr_kinase"/>
</dbReference>
<evidence type="ECO:0000259" key="8">
    <source>
        <dbReference type="PROSITE" id="PS50011"/>
    </source>
</evidence>
<feature type="domain" description="Protein kinase" evidence="8">
    <location>
        <begin position="396"/>
        <end position="652"/>
    </location>
</feature>
<gene>
    <name evidence="9" type="ORF">Q9312_15370</name>
</gene>
<keyword evidence="5 9" id="KW-0418">Kinase</keyword>
<evidence type="ECO:0000256" key="4">
    <source>
        <dbReference type="ARBA" id="ARBA00022741"/>
    </source>
</evidence>
<keyword evidence="4 7" id="KW-0547">Nucleotide-binding</keyword>
<dbReference type="PROSITE" id="PS00108">
    <property type="entry name" value="PROTEIN_KINASE_ST"/>
    <property type="match status" value="1"/>
</dbReference>
<dbReference type="EMBL" id="CP133548">
    <property type="protein sequence ID" value="WMS86600.1"/>
    <property type="molecule type" value="Genomic_DNA"/>
</dbReference>
<dbReference type="Gene3D" id="3.30.200.20">
    <property type="entry name" value="Phosphorylase Kinase, domain 1"/>
    <property type="match status" value="1"/>
</dbReference>
<evidence type="ECO:0000313" key="9">
    <source>
        <dbReference type="EMBL" id="WMS86600.1"/>
    </source>
</evidence>
<dbReference type="SUPFAM" id="SSF56112">
    <property type="entry name" value="Protein kinase-like (PK-like)"/>
    <property type="match status" value="1"/>
</dbReference>
<dbReference type="SUPFAM" id="SSF81901">
    <property type="entry name" value="HCP-like"/>
    <property type="match status" value="1"/>
</dbReference>
<dbReference type="RefSeq" id="WP_309201745.1">
    <property type="nucleotide sequence ID" value="NZ_CP133548.1"/>
</dbReference>
<proteinExistence type="inferred from homology"/>
<evidence type="ECO:0000256" key="6">
    <source>
        <dbReference type="ARBA" id="ARBA00022840"/>
    </source>
</evidence>
<protein>
    <recommendedName>
        <fullName evidence="2">non-specific serine/threonine protein kinase</fullName>
        <ecNumber evidence="2">2.7.11.1</ecNumber>
    </recommendedName>
</protein>
<dbReference type="AlphaFoldDB" id="A0AA51RS93"/>
<dbReference type="Gene3D" id="1.10.510.10">
    <property type="entry name" value="Transferase(Phosphotransferase) domain 1"/>
    <property type="match status" value="1"/>
</dbReference>
<evidence type="ECO:0000256" key="2">
    <source>
        <dbReference type="ARBA" id="ARBA00012513"/>
    </source>
</evidence>
<accession>A0AA51RS93</accession>
<dbReference type="PROSITE" id="PS00107">
    <property type="entry name" value="PROTEIN_KINASE_ATP"/>
    <property type="match status" value="1"/>
</dbReference>
<dbReference type="Pfam" id="PF00069">
    <property type="entry name" value="Pkinase"/>
    <property type="match status" value="1"/>
</dbReference>
<dbReference type="PROSITE" id="PS50011">
    <property type="entry name" value="PROTEIN_KINASE_DOM"/>
    <property type="match status" value="1"/>
</dbReference>
<dbReference type="InterPro" id="IPR017441">
    <property type="entry name" value="Protein_kinase_ATP_BS"/>
</dbReference>
<evidence type="ECO:0000256" key="1">
    <source>
        <dbReference type="ARBA" id="ARBA00010886"/>
    </source>
</evidence>
<dbReference type="SMART" id="SM00220">
    <property type="entry name" value="S_TKc"/>
    <property type="match status" value="1"/>
</dbReference>
<evidence type="ECO:0000256" key="7">
    <source>
        <dbReference type="PROSITE-ProRule" id="PRU10141"/>
    </source>
</evidence>
<dbReference type="InterPro" id="IPR011990">
    <property type="entry name" value="TPR-like_helical_dom_sf"/>
</dbReference>
<dbReference type="PANTHER" id="PTHR43671">
    <property type="entry name" value="SERINE/THREONINE-PROTEIN KINASE NEK"/>
    <property type="match status" value="1"/>
</dbReference>
<dbReference type="KEGG" id="plei:Q9312_15370"/>
<dbReference type="CDD" id="cd14014">
    <property type="entry name" value="STKc_PknB_like"/>
    <property type="match status" value="1"/>
</dbReference>
<dbReference type="Gene3D" id="1.25.40.10">
    <property type="entry name" value="Tetratricopeptide repeat domain"/>
    <property type="match status" value="1"/>
</dbReference>
<evidence type="ECO:0000313" key="10">
    <source>
        <dbReference type="Proteomes" id="UP001239782"/>
    </source>
</evidence>
<evidence type="ECO:0000256" key="5">
    <source>
        <dbReference type="ARBA" id="ARBA00022777"/>
    </source>
</evidence>
<comment type="similarity">
    <text evidence="1">Belongs to the protein kinase superfamily. NEK Ser/Thr protein kinase family. NIMA subfamily.</text>
</comment>
<keyword evidence="6 7" id="KW-0067">ATP-binding</keyword>